<comment type="caution">
    <text evidence="1">The sequence shown here is derived from an EMBL/GenBank/DDBJ whole genome shotgun (WGS) entry which is preliminary data.</text>
</comment>
<protein>
    <submittedName>
        <fullName evidence="1">Uncharacterized protein</fullName>
    </submittedName>
</protein>
<dbReference type="Proteomes" id="UP000277094">
    <property type="component" value="Unassembled WGS sequence"/>
</dbReference>
<organism evidence="1 2">
    <name type="scientific">Nocardioides marmorisolisilvae</name>
    <dbReference type="NCBI Taxonomy" id="1542737"/>
    <lineage>
        <taxon>Bacteria</taxon>
        <taxon>Bacillati</taxon>
        <taxon>Actinomycetota</taxon>
        <taxon>Actinomycetes</taxon>
        <taxon>Propionibacteriales</taxon>
        <taxon>Nocardioidaceae</taxon>
        <taxon>Nocardioides</taxon>
    </lineage>
</organism>
<evidence type="ECO:0000313" key="1">
    <source>
        <dbReference type="EMBL" id="RNL77469.1"/>
    </source>
</evidence>
<dbReference type="AlphaFoldDB" id="A0A3N0DP92"/>
<sequence>MTVGSALARAWDQGQEVDLLVEGVWLGGRISALDGMGVAIDGGDFERYVVRLEQVSVVRIRAFATAPAVSGRHSDPLGIEDVA</sequence>
<dbReference type="EMBL" id="RJSG01000003">
    <property type="protein sequence ID" value="RNL77469.1"/>
    <property type="molecule type" value="Genomic_DNA"/>
</dbReference>
<accession>A0A3N0DP92</accession>
<proteinExistence type="predicted"/>
<keyword evidence="2" id="KW-1185">Reference proteome</keyword>
<evidence type="ECO:0000313" key="2">
    <source>
        <dbReference type="Proteomes" id="UP000277094"/>
    </source>
</evidence>
<reference evidence="1 2" key="1">
    <citation type="submission" date="2018-11" db="EMBL/GenBank/DDBJ databases">
        <authorList>
            <person name="Li F."/>
        </authorList>
    </citation>
    <scope>NUCLEOTIDE SEQUENCE [LARGE SCALE GENOMIC DNA]</scope>
    <source>
        <strain evidence="1 2">KIS18-7</strain>
    </source>
</reference>
<gene>
    <name evidence="1" type="ORF">EFL95_15685</name>
</gene>
<name>A0A3N0DP92_9ACTN</name>